<evidence type="ECO:0000259" key="1">
    <source>
        <dbReference type="Pfam" id="PF04471"/>
    </source>
</evidence>
<dbReference type="GO" id="GO:0003677">
    <property type="term" value="F:DNA binding"/>
    <property type="evidence" value="ECO:0007669"/>
    <property type="project" value="InterPro"/>
</dbReference>
<proteinExistence type="predicted"/>
<dbReference type="EMBL" id="JACHMO010000001">
    <property type="protein sequence ID" value="MBB5808204.1"/>
    <property type="molecule type" value="Genomic_DNA"/>
</dbReference>
<sequence length="752" mass="85349">MDSFELGRLTDFDFEAVCHDLFEEILNVRLELFSPGADDGVDLRHYTAVGGKLVIQCKHWIRSGRSALKRHMRDVELVKIDSLAPDRYILVTSAELTKKFKDDLFQLLKPHVAEPGDIYGLHDIEAELRKRPELVRKHLRLWLSSTAVLQALLNKSVLVRSGFLREELEESLRVYAPSKGFHTAQELLESYGVCIIAGPPGVGKTILAKVLSAAYVANGYEIVEVSSDVEELFQSWDEDVPQVFYYDDFLGQTTLEDKLHKNEASRLVAAMRKVSRSPNKRFILTTREYILVQARQRYEVLSRHDLELHKCVLDLAEYSKLIRAEILYNHIYHSVLDPAEKANFARPAVYRPIVNHRLFNPRLVAHSIQIAKVGEASEGIAQAVLGNLNDPQRIWGHMVEYDLDDSALHVLEMLFSFGGSTALADLEIAWSAYRCELGQVDDARRFRRAVDILENTMIRTSAPFGEIQVFFHNPSVRDFMVGYIGRQAKVIEHIIASVEYYEQIVNIWTVANGRAGSQLFDRIARLPSVLEQAILRTFESEPSPGRPHASWSTRAGATLAIASAFNLERIGELMQSHLRDEEWIWNVDDHEEIASLANAVHKCTLSSVIEIRDSVIEQACQHICNSVHDWATARRAMGILAQIGGGASEVYISQVESERREYMEAEFASWVGGDEPGYVDWSNLDEMIDEADFHFNPEGDFPGFTEAREALAVHRENTTVPEVDINVQEREDVSRDDRVVDHLMGLLRQQSR</sequence>
<dbReference type="AlphaFoldDB" id="A0A7W9HTL2"/>
<reference evidence="3 4" key="1">
    <citation type="submission" date="2020-08" db="EMBL/GenBank/DDBJ databases">
        <title>Sequencing the genomes of 1000 actinobacteria strains.</title>
        <authorList>
            <person name="Klenk H.-P."/>
        </authorList>
    </citation>
    <scope>NUCLEOTIDE SEQUENCE [LARGE SCALE GENOMIC DNA]</scope>
    <source>
        <strain evidence="3 4">DSM 45486</strain>
    </source>
</reference>
<dbReference type="InterPro" id="IPR007560">
    <property type="entry name" value="Restrct_endonuc_IV_Mrr"/>
</dbReference>
<organism evidence="3 4">
    <name type="scientific">Saccharothrix ecbatanensis</name>
    <dbReference type="NCBI Taxonomy" id="1105145"/>
    <lineage>
        <taxon>Bacteria</taxon>
        <taxon>Bacillati</taxon>
        <taxon>Actinomycetota</taxon>
        <taxon>Actinomycetes</taxon>
        <taxon>Pseudonocardiales</taxon>
        <taxon>Pseudonocardiaceae</taxon>
        <taxon>Saccharothrix</taxon>
    </lineage>
</organism>
<feature type="domain" description="Novel STAND NTPase 3" evidence="2">
    <location>
        <begin position="175"/>
        <end position="333"/>
    </location>
</feature>
<dbReference type="GO" id="GO:0009307">
    <property type="term" value="P:DNA restriction-modification system"/>
    <property type="evidence" value="ECO:0007669"/>
    <property type="project" value="InterPro"/>
</dbReference>
<evidence type="ECO:0000259" key="2">
    <source>
        <dbReference type="Pfam" id="PF20720"/>
    </source>
</evidence>
<feature type="domain" description="Restriction endonuclease type IV Mrr" evidence="1">
    <location>
        <begin position="9"/>
        <end position="99"/>
    </location>
</feature>
<accession>A0A7W9HTL2</accession>
<gene>
    <name evidence="3" type="ORF">F4560_007972</name>
</gene>
<evidence type="ECO:0000313" key="3">
    <source>
        <dbReference type="EMBL" id="MBB5808204.1"/>
    </source>
</evidence>
<name>A0A7W9HTL2_9PSEU</name>
<dbReference type="InterPro" id="IPR027417">
    <property type="entry name" value="P-loop_NTPase"/>
</dbReference>
<dbReference type="Pfam" id="PF20720">
    <property type="entry name" value="nSTAND3"/>
    <property type="match status" value="1"/>
</dbReference>
<dbReference type="RefSeq" id="WP_184928139.1">
    <property type="nucleotide sequence ID" value="NZ_JACHMO010000001.1"/>
</dbReference>
<dbReference type="SUPFAM" id="SSF52540">
    <property type="entry name" value="P-loop containing nucleoside triphosphate hydrolases"/>
    <property type="match status" value="1"/>
</dbReference>
<dbReference type="GO" id="GO:0004519">
    <property type="term" value="F:endonuclease activity"/>
    <property type="evidence" value="ECO:0007669"/>
    <property type="project" value="InterPro"/>
</dbReference>
<dbReference type="InterPro" id="IPR049050">
    <property type="entry name" value="nSTAND3"/>
</dbReference>
<dbReference type="Gene3D" id="3.40.50.300">
    <property type="entry name" value="P-loop containing nucleotide triphosphate hydrolases"/>
    <property type="match status" value="1"/>
</dbReference>
<comment type="caution">
    <text evidence="3">The sequence shown here is derived from an EMBL/GenBank/DDBJ whole genome shotgun (WGS) entry which is preliminary data.</text>
</comment>
<dbReference type="Proteomes" id="UP000552097">
    <property type="component" value="Unassembled WGS sequence"/>
</dbReference>
<dbReference type="Pfam" id="PF04471">
    <property type="entry name" value="Mrr_cat"/>
    <property type="match status" value="1"/>
</dbReference>
<evidence type="ECO:0000313" key="4">
    <source>
        <dbReference type="Proteomes" id="UP000552097"/>
    </source>
</evidence>
<protein>
    <submittedName>
        <fullName evidence="3">DNA polymerase III delta prime subunit</fullName>
    </submittedName>
</protein>
<keyword evidence="4" id="KW-1185">Reference proteome</keyword>